<dbReference type="GO" id="GO:1902201">
    <property type="term" value="P:negative regulation of bacterial-type flagellum-dependent cell motility"/>
    <property type="evidence" value="ECO:0007669"/>
    <property type="project" value="TreeGrafter"/>
</dbReference>
<dbReference type="SUPFAM" id="SSF55073">
    <property type="entry name" value="Nucleotide cyclase"/>
    <property type="match status" value="1"/>
</dbReference>
<keyword evidence="4" id="KW-1185">Reference proteome</keyword>
<dbReference type="PROSITE" id="PS50887">
    <property type="entry name" value="GGDEF"/>
    <property type="match status" value="1"/>
</dbReference>
<dbReference type="Gene3D" id="3.30.70.270">
    <property type="match status" value="1"/>
</dbReference>
<reference evidence="3 4" key="1">
    <citation type="submission" date="2018-05" db="EMBL/GenBank/DDBJ databases">
        <title>Genomic Encyclopedia of Type Strains, Phase IV (KMG-IV): sequencing the most valuable type-strain genomes for metagenomic binning, comparative biology and taxonomic classification.</title>
        <authorList>
            <person name="Goeker M."/>
        </authorList>
    </citation>
    <scope>NUCLEOTIDE SEQUENCE [LARGE SCALE GENOMIC DNA]</scope>
    <source>
        <strain evidence="3 4">DSM 29661</strain>
    </source>
</reference>
<comment type="caution">
    <text evidence="3">The sequence shown here is derived from an EMBL/GenBank/DDBJ whole genome shotgun (WGS) entry which is preliminary data.</text>
</comment>
<feature type="domain" description="GGDEF" evidence="2">
    <location>
        <begin position="102"/>
        <end position="231"/>
    </location>
</feature>
<name>A0A318KKV9_9NEIS</name>
<evidence type="ECO:0000256" key="1">
    <source>
        <dbReference type="ARBA" id="ARBA00012528"/>
    </source>
</evidence>
<dbReference type="InterPro" id="IPR029787">
    <property type="entry name" value="Nucleotide_cyclase"/>
</dbReference>
<evidence type="ECO:0000313" key="3">
    <source>
        <dbReference type="EMBL" id="PXX75895.1"/>
    </source>
</evidence>
<protein>
    <recommendedName>
        <fullName evidence="1">diguanylate cyclase</fullName>
        <ecNumber evidence="1">2.7.7.65</ecNumber>
    </recommendedName>
</protein>
<dbReference type="Proteomes" id="UP000247555">
    <property type="component" value="Unassembled WGS sequence"/>
</dbReference>
<evidence type="ECO:0000259" key="2">
    <source>
        <dbReference type="PROSITE" id="PS50887"/>
    </source>
</evidence>
<organism evidence="3 4">
    <name type="scientific">Rivihabitans pingtungensis</name>
    <dbReference type="NCBI Taxonomy" id="1054498"/>
    <lineage>
        <taxon>Bacteria</taxon>
        <taxon>Pseudomonadati</taxon>
        <taxon>Pseudomonadota</taxon>
        <taxon>Betaproteobacteria</taxon>
        <taxon>Neisseriales</taxon>
        <taxon>Aquaspirillaceae</taxon>
        <taxon>Rivihabitans</taxon>
    </lineage>
</organism>
<evidence type="ECO:0000313" key="4">
    <source>
        <dbReference type="Proteomes" id="UP000247555"/>
    </source>
</evidence>
<dbReference type="SMART" id="SM00267">
    <property type="entry name" value="GGDEF"/>
    <property type="match status" value="1"/>
</dbReference>
<sequence>MSDFDLFAMETLAADASRQVLANPHASAADYRQALGTLLTHFERLVRETRRMISQSDRREAEMNQLNARLGELARRLQYEATHDGLTGVLNRAAITDRAEQLMGAVILLDIDHFKRINDHHGHPCGDATLIELTRRVLATLPAEAMLGRLGGEEFLVVCPGMRLGEAAILAETVREQVAGQPFTAGGHALAVSISAGVALLMADAHSAYQSADAALYRAKSGGRNRVEVAR</sequence>
<dbReference type="CDD" id="cd01949">
    <property type="entry name" value="GGDEF"/>
    <property type="match status" value="1"/>
</dbReference>
<dbReference type="GO" id="GO:0043709">
    <property type="term" value="P:cell adhesion involved in single-species biofilm formation"/>
    <property type="evidence" value="ECO:0007669"/>
    <property type="project" value="TreeGrafter"/>
</dbReference>
<proteinExistence type="predicted"/>
<dbReference type="InterPro" id="IPR043128">
    <property type="entry name" value="Rev_trsase/Diguanyl_cyclase"/>
</dbReference>
<dbReference type="EMBL" id="QJKI01000024">
    <property type="protein sequence ID" value="PXX75895.1"/>
    <property type="molecule type" value="Genomic_DNA"/>
</dbReference>
<dbReference type="RefSeq" id="WP_110391788.1">
    <property type="nucleotide sequence ID" value="NZ_DAIPEO010000085.1"/>
</dbReference>
<dbReference type="InterPro" id="IPR000160">
    <property type="entry name" value="GGDEF_dom"/>
</dbReference>
<dbReference type="EC" id="2.7.7.65" evidence="1"/>
<dbReference type="GO" id="GO:0005886">
    <property type="term" value="C:plasma membrane"/>
    <property type="evidence" value="ECO:0007669"/>
    <property type="project" value="TreeGrafter"/>
</dbReference>
<dbReference type="AlphaFoldDB" id="A0A318KKV9"/>
<dbReference type="OrthoDB" id="8522032at2"/>
<dbReference type="Pfam" id="PF00990">
    <property type="entry name" value="GGDEF"/>
    <property type="match status" value="1"/>
</dbReference>
<accession>A0A318KKV9</accession>
<dbReference type="PANTHER" id="PTHR45138">
    <property type="entry name" value="REGULATORY COMPONENTS OF SENSORY TRANSDUCTION SYSTEM"/>
    <property type="match status" value="1"/>
</dbReference>
<dbReference type="GO" id="GO:0052621">
    <property type="term" value="F:diguanylate cyclase activity"/>
    <property type="evidence" value="ECO:0007669"/>
    <property type="project" value="UniProtKB-EC"/>
</dbReference>
<dbReference type="InterPro" id="IPR050469">
    <property type="entry name" value="Diguanylate_Cyclase"/>
</dbReference>
<dbReference type="NCBIfam" id="TIGR00254">
    <property type="entry name" value="GGDEF"/>
    <property type="match status" value="1"/>
</dbReference>
<gene>
    <name evidence="3" type="ORF">DFR34_12435</name>
</gene>
<dbReference type="PANTHER" id="PTHR45138:SF24">
    <property type="entry name" value="DIGUANYLATE CYCLASE DGCC-RELATED"/>
    <property type="match status" value="1"/>
</dbReference>